<name>A0ABR2Y6C3_9PEZI</name>
<dbReference type="Pfam" id="PF00350">
    <property type="entry name" value="Dynamin_N"/>
    <property type="match status" value="1"/>
</dbReference>
<comment type="caution">
    <text evidence="5">The sequence shown here is derived from an EMBL/GenBank/DDBJ whole genome shotgun (WGS) entry which is preliminary data.</text>
</comment>
<dbReference type="PANTHER" id="PTHR36681:SF3">
    <property type="entry name" value="NUCLEAR GTPASE, GERMINAL CENTER-ASSOCIATED, TANDEM DUPLICATE 3"/>
    <property type="match status" value="1"/>
</dbReference>
<feature type="coiled-coil region" evidence="1">
    <location>
        <begin position="489"/>
        <end position="516"/>
    </location>
</feature>
<proteinExistence type="predicted"/>
<dbReference type="InterPro" id="IPR056024">
    <property type="entry name" value="DUF7605"/>
</dbReference>
<dbReference type="Pfam" id="PF24564">
    <property type="entry name" value="DUF7605"/>
    <property type="match status" value="1"/>
</dbReference>
<dbReference type="EMBL" id="JARVKM010000003">
    <property type="protein sequence ID" value="KAK9781876.1"/>
    <property type="molecule type" value="Genomic_DNA"/>
</dbReference>
<organism evidence="5 6">
    <name type="scientific">Seiridium cardinale</name>
    <dbReference type="NCBI Taxonomy" id="138064"/>
    <lineage>
        <taxon>Eukaryota</taxon>
        <taxon>Fungi</taxon>
        <taxon>Dikarya</taxon>
        <taxon>Ascomycota</taxon>
        <taxon>Pezizomycotina</taxon>
        <taxon>Sordariomycetes</taxon>
        <taxon>Xylariomycetidae</taxon>
        <taxon>Amphisphaeriales</taxon>
        <taxon>Sporocadaceae</taxon>
        <taxon>Seiridium</taxon>
    </lineage>
</organism>
<gene>
    <name evidence="5" type="ORF">SCAR479_01747</name>
</gene>
<evidence type="ECO:0000313" key="5">
    <source>
        <dbReference type="EMBL" id="KAK9781876.1"/>
    </source>
</evidence>
<dbReference type="PANTHER" id="PTHR36681">
    <property type="entry name" value="NUCLEAR GTPASE, GERMINAL CENTER-ASSOCIATED, TANDEM DUPLICATE 3"/>
    <property type="match status" value="1"/>
</dbReference>
<evidence type="ECO:0000259" key="3">
    <source>
        <dbReference type="Pfam" id="PF00350"/>
    </source>
</evidence>
<reference evidence="5 6" key="1">
    <citation type="submission" date="2024-02" db="EMBL/GenBank/DDBJ databases">
        <title>First draft genome assembly of two strains of Seiridium cardinale.</title>
        <authorList>
            <person name="Emiliani G."/>
            <person name="Scali E."/>
        </authorList>
    </citation>
    <scope>NUCLEOTIDE SEQUENCE [LARGE SCALE GENOMIC DNA]</scope>
    <source>
        <strain evidence="5 6">BM-138-000479</strain>
    </source>
</reference>
<feature type="coiled-coil region" evidence="1">
    <location>
        <begin position="389"/>
        <end position="416"/>
    </location>
</feature>
<dbReference type="InterPro" id="IPR027417">
    <property type="entry name" value="P-loop_NTPase"/>
</dbReference>
<dbReference type="SUPFAM" id="SSF52540">
    <property type="entry name" value="P-loop containing nucleoside triphosphate hydrolases"/>
    <property type="match status" value="1"/>
</dbReference>
<accession>A0ABR2Y6C3</accession>
<feature type="domain" description="Dynamin N-terminal" evidence="3">
    <location>
        <begin position="87"/>
        <end position="326"/>
    </location>
</feature>
<dbReference type="InterPro" id="IPR045063">
    <property type="entry name" value="Dynamin_N"/>
</dbReference>
<feature type="region of interest" description="Disordered" evidence="2">
    <location>
        <begin position="421"/>
        <end position="446"/>
    </location>
</feature>
<dbReference type="Proteomes" id="UP001465668">
    <property type="component" value="Unassembled WGS sequence"/>
</dbReference>
<sequence>MEIEAPIPQSDAMTPSASSSFAEFPQFERCVQESSADKLEEYVKMATSIIGKLRGPLNDAKDDLNASRFLKVTGDLKTRIKTVPTLIGVVGNTGSGKSSVINAILDEEMLVPTNCMRACTAVITEMSYNHSDNPAALYRAEVEFISTDDWKRELMQLYDDLVDSNGEVVRDSSNSETEAGVAWAKIKAVYPQETKDTLTKTNAAALVNAPDVRMVLGSTRIITEATSQAFYVKMQKFIDSQEKDRKQKKKGEKKPMEFWPLIKVVRVFTKADALSTGAVIVDLPGVHDSNAARAAVADKYLEKCTGLWIVAPITRAVDDKTAQNMLGQSFKLQLKYDDKYSHVTFICSKTDDILIAEAVKSLGLEDKIAECQSNIDRTKSELVVKKLAIAETVERTQELQAKAGEIQEKIDHWQELADRFDENDPACSPSAIPQKRKNPTRQATNRKKIEVSLAALEAGYPSSESDEDEEVLVQDNIEEGDPEQEALSKERIQSELERLRSEKAQLQVAIQEFSDKFKAESKPYRRQIKELANFEACLKSMCIQGRNKYSTNAIQHDFARGIKEMDQEIAMRENDELFDPEHDIRDYEQVATSLPVFCVSSRAYQKNKGRLEKDEAIRGFRTLEETGIPQLQAYAKQLTEDGRASNAKKFLEEFGNVLNSLNLWVKDHGAETLNRAADLIVKECYDILTKHLYDKFDESIVEAAQAAVATVEKWFESKSSGGIPWNTYVATCRRDGSFHGKAGHRNFNEELISPLKQALVHSWERVFARRIPQALDKFPAASKEFLEKFHENVKGRIQEKTSFTSVNMLMLSLRGHISDIARVVQSFRQQMTALHREASREFTPTIAKAMAEAYRSSLAETGHGSFRRMKVAMVEYVTTNRYSMFREATKCVRSKLDSICSELEYELLAKINGVITAMDSEYKHVIIGKDLAQVLKVARDEISETLSQVEALFEVHNIREEPVIVVKIED</sequence>
<evidence type="ECO:0000313" key="6">
    <source>
        <dbReference type="Proteomes" id="UP001465668"/>
    </source>
</evidence>
<evidence type="ECO:0000256" key="2">
    <source>
        <dbReference type="SAM" id="MobiDB-lite"/>
    </source>
</evidence>
<evidence type="ECO:0000259" key="4">
    <source>
        <dbReference type="Pfam" id="PF24564"/>
    </source>
</evidence>
<dbReference type="Gene3D" id="3.40.50.300">
    <property type="entry name" value="P-loop containing nucleotide triphosphate hydrolases"/>
    <property type="match status" value="1"/>
</dbReference>
<keyword evidence="6" id="KW-1185">Reference proteome</keyword>
<feature type="domain" description="DUF7605" evidence="4">
    <location>
        <begin position="718"/>
        <end position="881"/>
    </location>
</feature>
<evidence type="ECO:0000256" key="1">
    <source>
        <dbReference type="SAM" id="Coils"/>
    </source>
</evidence>
<protein>
    <submittedName>
        <fullName evidence="5">Dynamin N-terminal domain-containing protein</fullName>
    </submittedName>
</protein>
<keyword evidence="1" id="KW-0175">Coiled coil</keyword>